<evidence type="ECO:0000313" key="3">
    <source>
        <dbReference type="EMBL" id="GGK57647.1"/>
    </source>
</evidence>
<dbReference type="Proteomes" id="UP000662111">
    <property type="component" value="Unassembled WGS sequence"/>
</dbReference>
<dbReference type="PANTHER" id="PTHR37031">
    <property type="entry name" value="METALLOPHOSPHATASE BINDING DOMAIN PROTEIN"/>
    <property type="match status" value="1"/>
</dbReference>
<dbReference type="SUPFAM" id="SSF56300">
    <property type="entry name" value="Metallo-dependent phosphatases"/>
    <property type="match status" value="1"/>
</dbReference>
<dbReference type="Pfam" id="PF09423">
    <property type="entry name" value="PhoD"/>
    <property type="match status" value="1"/>
</dbReference>
<gene>
    <name evidence="3" type="ORF">GCM10011509_02570</name>
</gene>
<reference evidence="4" key="1">
    <citation type="journal article" date="2019" name="Int. J. Syst. Evol. Microbiol.">
        <title>The Global Catalogue of Microorganisms (GCM) 10K type strain sequencing project: providing services to taxonomists for standard genome sequencing and annotation.</title>
        <authorList>
            <consortium name="The Broad Institute Genomics Platform"/>
            <consortium name="The Broad Institute Genome Sequencing Center for Infectious Disease"/>
            <person name="Wu L."/>
            <person name="Ma J."/>
        </authorList>
    </citation>
    <scope>NUCLEOTIDE SEQUENCE [LARGE SCALE GENOMIC DNA]</scope>
    <source>
        <strain evidence="4">CGMCC 1.5362</strain>
    </source>
</reference>
<feature type="domain" description="DUF7800" evidence="2">
    <location>
        <begin position="18"/>
        <end position="108"/>
    </location>
</feature>
<dbReference type="Gene3D" id="3.60.21.70">
    <property type="entry name" value="PhoD-like phosphatase"/>
    <property type="match status" value="1"/>
</dbReference>
<evidence type="ECO:0000313" key="4">
    <source>
        <dbReference type="Proteomes" id="UP000662111"/>
    </source>
</evidence>
<keyword evidence="4" id="KW-1185">Reference proteome</keyword>
<dbReference type="CDD" id="cd07389">
    <property type="entry name" value="MPP_PhoD"/>
    <property type="match status" value="1"/>
</dbReference>
<accession>A0ABQ2F3N6</accession>
<dbReference type="EMBL" id="BMLB01000001">
    <property type="protein sequence ID" value="GGK57647.1"/>
    <property type="molecule type" value="Genomic_DNA"/>
</dbReference>
<protein>
    <submittedName>
        <fullName evidence="3">Alkaline phosphatase</fullName>
    </submittedName>
</protein>
<organism evidence="3 4">
    <name type="scientific">Ornithinimicrobium pekingense</name>
    <dbReference type="NCBI Taxonomy" id="384677"/>
    <lineage>
        <taxon>Bacteria</taxon>
        <taxon>Bacillati</taxon>
        <taxon>Actinomycetota</taxon>
        <taxon>Actinomycetes</taxon>
        <taxon>Micrococcales</taxon>
        <taxon>Ornithinimicrobiaceae</taxon>
        <taxon>Ornithinimicrobium</taxon>
    </lineage>
</organism>
<name>A0ABQ2F3N6_9MICO</name>
<dbReference type="InterPro" id="IPR029052">
    <property type="entry name" value="Metallo-depent_PP-like"/>
</dbReference>
<sequence length="610" mass="67531">MTLATGASDLHTGCMSGALVLGPLVRHVDDTSAAVWVQTERAAEVAVRLDGGQGEDRVWRARTFAVHGHHYALVEVDGLGPGERAAYQVLVDDKVCWPEPDSPFPPSMLTTTSPEGPVRLAFGSCRTSVPHDAVHHLSHGVDALRTYALALADEAPGPLGHRPDLLLLLGDQVYADSTSAAMRDFIASRRDLDEEPGPELADYDEYAHLYRLAWSEPPLRWLLSWLPSLMIFDDHDVRDDWNTSVRWRQEMEATSWWHGRIVAALGSYWVYQHLGNLSPAARAQDPLWRELLRRQETAGPDEVDLTDEVDAFAARTDQEPLSYRWSYTHPLGGSHLVVVDSRAARRLDPGDRAMLDPGEMDWLDEQLSGGHDHVVVATSLPFLLPRGLHHLESWNEALVDGRWGHRFVGLGERLRQELDLEHWGAFSDSFDRVARMVDEVADGHRGPAPSSVVFLSGDVHHSYVTEVERVSGSRILQLVCSPIRNPLPRALRALVAGLSHAARPLGNALARSARVPDPGWRWHGVAGPWFDNNVALLEIDAGELRAVWLGSRVLGAEHDRPETTVVADLELDVPPAGSEHRPTVAHVHPGVVGGVRGRARRLRERLASRH</sequence>
<dbReference type="InterPro" id="IPR056702">
    <property type="entry name" value="DUF7800"/>
</dbReference>
<dbReference type="InterPro" id="IPR018946">
    <property type="entry name" value="PhoD-like_MPP"/>
</dbReference>
<comment type="caution">
    <text evidence="3">The sequence shown here is derived from an EMBL/GenBank/DDBJ whole genome shotgun (WGS) entry which is preliminary data.</text>
</comment>
<feature type="domain" description="PhoD-like phosphatase metallophosphatase" evidence="1">
    <location>
        <begin position="162"/>
        <end position="485"/>
    </location>
</feature>
<dbReference type="InterPro" id="IPR038607">
    <property type="entry name" value="PhoD-like_sf"/>
</dbReference>
<dbReference type="PANTHER" id="PTHR37031:SF2">
    <property type="entry name" value="PHOD-LIKE PHOSPHATASE METALLOPHOSPHATASE DOMAIN-CONTAINING PROTEIN"/>
    <property type="match status" value="1"/>
</dbReference>
<evidence type="ECO:0000259" key="2">
    <source>
        <dbReference type="Pfam" id="PF25077"/>
    </source>
</evidence>
<proteinExistence type="predicted"/>
<dbReference type="Pfam" id="PF25077">
    <property type="entry name" value="DUF7800"/>
    <property type="match status" value="1"/>
</dbReference>
<evidence type="ECO:0000259" key="1">
    <source>
        <dbReference type="Pfam" id="PF09423"/>
    </source>
</evidence>